<dbReference type="InterPro" id="IPR003724">
    <property type="entry name" value="CblAdoTrfase_CobA"/>
</dbReference>
<protein>
    <submittedName>
        <fullName evidence="1">Cob(I)yrinic acid a,c-diamide adenosyltransferase</fullName>
        <ecNumber evidence="1">2.5.1.17</ecNumber>
    </submittedName>
</protein>
<dbReference type="SUPFAM" id="SSF52540">
    <property type="entry name" value="P-loop containing nucleoside triphosphate hydrolases"/>
    <property type="match status" value="1"/>
</dbReference>
<sequence length="174" mass="19299">MDPIRGIQIYTGNGKGKTTAALGLAVRACGHGWRVKMIQFLKGWDFYGEIRGVEALPGFELVRTGTPDYVPKGGARPLDLQEARRGMDLAREAVTGGDYDLVILDEINVATDYGLVEPQEVLALLDARSPRTEVVLTGRYAPEAFLERADLVTEMREVRHPYHRGVKAREGIEF</sequence>
<dbReference type="GO" id="GO:0005524">
    <property type="term" value="F:ATP binding"/>
    <property type="evidence" value="ECO:0007669"/>
    <property type="project" value="InterPro"/>
</dbReference>
<evidence type="ECO:0000313" key="2">
    <source>
        <dbReference type="Proteomes" id="UP000005096"/>
    </source>
</evidence>
<dbReference type="STRING" id="584708.Apau_2321"/>
<dbReference type="RefSeq" id="WP_006301973.1">
    <property type="nucleotide sequence ID" value="NZ_CM001022.1"/>
</dbReference>
<dbReference type="PANTHER" id="PTHR46638:SF1">
    <property type="entry name" value="CORRINOID ADENOSYLTRANSFERASE"/>
    <property type="match status" value="1"/>
</dbReference>
<dbReference type="EC" id="2.5.1.17" evidence="1"/>
<reference evidence="1 2" key="1">
    <citation type="journal article" date="2010" name="Stand. Genomic Sci.">
        <title>Non-contiguous finished genome sequence of Aminomonas paucivorans type strain (GLU-3).</title>
        <authorList>
            <person name="Pitluck S."/>
            <person name="Yasawong M."/>
            <person name="Held B."/>
            <person name="Lapidus A."/>
            <person name="Nolan M."/>
            <person name="Copeland A."/>
            <person name="Lucas S."/>
            <person name="Del Rio T.G."/>
            <person name="Tice H."/>
            <person name="Cheng J.F."/>
            <person name="Chertkov O."/>
            <person name="Goodwin L."/>
            <person name="Tapia R."/>
            <person name="Han C."/>
            <person name="Liolios K."/>
            <person name="Ivanova N."/>
            <person name="Mavromatis K."/>
            <person name="Ovchinnikova G."/>
            <person name="Pati A."/>
            <person name="Chen A."/>
            <person name="Palaniappan K."/>
            <person name="Land M."/>
            <person name="Hauser L."/>
            <person name="Chang Y.J."/>
            <person name="Jeffries C.D."/>
            <person name="Pukall R."/>
            <person name="Spring S."/>
            <person name="Rohde M."/>
            <person name="Sikorski J."/>
            <person name="Goker M."/>
            <person name="Woyke T."/>
            <person name="Bristow J."/>
            <person name="Eisen J.A."/>
            <person name="Markowitz V."/>
            <person name="Hugenholtz P."/>
            <person name="Kyrpides N.C."/>
            <person name="Klenk H.P."/>
        </authorList>
    </citation>
    <scope>NUCLEOTIDE SEQUENCE [LARGE SCALE GENOMIC DNA]</scope>
    <source>
        <strain evidence="1 2">DSM 12260</strain>
    </source>
</reference>
<dbReference type="GO" id="GO:0008817">
    <property type="term" value="F:corrinoid adenosyltransferase activity"/>
    <property type="evidence" value="ECO:0007669"/>
    <property type="project" value="UniProtKB-EC"/>
</dbReference>
<keyword evidence="1" id="KW-0808">Transferase</keyword>
<dbReference type="Proteomes" id="UP000005096">
    <property type="component" value="Chromosome"/>
</dbReference>
<evidence type="ECO:0000313" key="1">
    <source>
        <dbReference type="EMBL" id="EFQ24728.1"/>
    </source>
</evidence>
<dbReference type="EMBL" id="CM001022">
    <property type="protein sequence ID" value="EFQ24728.1"/>
    <property type="molecule type" value="Genomic_DNA"/>
</dbReference>
<dbReference type="eggNOG" id="COG2109">
    <property type="taxonomic scope" value="Bacteria"/>
</dbReference>
<dbReference type="PaxDb" id="584708-Apau_2321"/>
<dbReference type="Gene3D" id="3.40.50.300">
    <property type="entry name" value="P-loop containing nucleotide triphosphate hydrolases"/>
    <property type="match status" value="1"/>
</dbReference>
<keyword evidence="2" id="KW-1185">Reference proteome</keyword>
<dbReference type="HOGENOM" id="CLU_088595_2_0_0"/>
<dbReference type="InterPro" id="IPR027417">
    <property type="entry name" value="P-loop_NTPase"/>
</dbReference>
<dbReference type="Pfam" id="PF02572">
    <property type="entry name" value="CobA_CobO_BtuR"/>
    <property type="match status" value="1"/>
</dbReference>
<dbReference type="PIRSF" id="PIRSF015617">
    <property type="entry name" value="Adensltrnsf_CobA"/>
    <property type="match status" value="1"/>
</dbReference>
<name>E3CZU6_9BACT</name>
<accession>E3CZU6</accession>
<dbReference type="AlphaFoldDB" id="E3CZU6"/>
<dbReference type="PANTHER" id="PTHR46638">
    <property type="entry name" value="CORRINOID ADENOSYLTRANSFERASE"/>
    <property type="match status" value="1"/>
</dbReference>
<dbReference type="CDD" id="cd00561">
    <property type="entry name" value="CobA_ACA"/>
    <property type="match status" value="1"/>
</dbReference>
<gene>
    <name evidence="1" type="ORF">Apau_2321</name>
</gene>
<organism evidence="1 2">
    <name type="scientific">Aminomonas paucivorans DSM 12260</name>
    <dbReference type="NCBI Taxonomy" id="584708"/>
    <lineage>
        <taxon>Bacteria</taxon>
        <taxon>Thermotogati</taxon>
        <taxon>Synergistota</taxon>
        <taxon>Synergistia</taxon>
        <taxon>Synergistales</taxon>
        <taxon>Synergistaceae</taxon>
        <taxon>Aminomonas</taxon>
    </lineage>
</organism>
<dbReference type="GO" id="GO:0009236">
    <property type="term" value="P:cobalamin biosynthetic process"/>
    <property type="evidence" value="ECO:0007669"/>
    <property type="project" value="InterPro"/>
</dbReference>
<proteinExistence type="predicted"/>